<keyword evidence="1" id="KW-0812">Transmembrane</keyword>
<reference evidence="2 3" key="1">
    <citation type="journal article" date="2024" name="J Genomics">
        <title>Draft genome sequencing and assembly of Favolaschia claudopus CIRM-BRFM 2984 isolated from oak limbs.</title>
        <authorList>
            <person name="Navarro D."/>
            <person name="Drula E."/>
            <person name="Chaduli D."/>
            <person name="Cazenave R."/>
            <person name="Ahrendt S."/>
            <person name="Wang J."/>
            <person name="Lipzen A."/>
            <person name="Daum C."/>
            <person name="Barry K."/>
            <person name="Grigoriev I.V."/>
            <person name="Favel A."/>
            <person name="Rosso M.N."/>
            <person name="Martin F."/>
        </authorList>
    </citation>
    <scope>NUCLEOTIDE SEQUENCE [LARGE SCALE GENOMIC DNA]</scope>
    <source>
        <strain evidence="2 3">CIRM-BRFM 2984</strain>
    </source>
</reference>
<name>A0AAW0DCG0_9AGAR</name>
<evidence type="ECO:0000313" key="3">
    <source>
        <dbReference type="Proteomes" id="UP001362999"/>
    </source>
</evidence>
<gene>
    <name evidence="2" type="ORF">R3P38DRAFT_1870334</name>
</gene>
<evidence type="ECO:0000256" key="1">
    <source>
        <dbReference type="SAM" id="Phobius"/>
    </source>
</evidence>
<keyword evidence="3" id="KW-1185">Reference proteome</keyword>
<feature type="transmembrane region" description="Helical" evidence="1">
    <location>
        <begin position="49"/>
        <end position="66"/>
    </location>
</feature>
<organism evidence="2 3">
    <name type="scientific">Favolaschia claudopus</name>
    <dbReference type="NCBI Taxonomy" id="2862362"/>
    <lineage>
        <taxon>Eukaryota</taxon>
        <taxon>Fungi</taxon>
        <taxon>Dikarya</taxon>
        <taxon>Basidiomycota</taxon>
        <taxon>Agaricomycotina</taxon>
        <taxon>Agaricomycetes</taxon>
        <taxon>Agaricomycetidae</taxon>
        <taxon>Agaricales</taxon>
        <taxon>Marasmiineae</taxon>
        <taxon>Mycenaceae</taxon>
        <taxon>Favolaschia</taxon>
    </lineage>
</organism>
<dbReference type="EMBL" id="JAWWNJ010000009">
    <property type="protein sequence ID" value="KAK7048563.1"/>
    <property type="molecule type" value="Genomic_DNA"/>
</dbReference>
<protein>
    <recommendedName>
        <fullName evidence="4">Secreted protein</fullName>
    </recommendedName>
</protein>
<keyword evidence="1" id="KW-0472">Membrane</keyword>
<accession>A0AAW0DCG0</accession>
<keyword evidence="1" id="KW-1133">Transmembrane helix</keyword>
<proteinExistence type="predicted"/>
<dbReference type="AlphaFoldDB" id="A0AAW0DCG0"/>
<comment type="caution">
    <text evidence="2">The sequence shown here is derived from an EMBL/GenBank/DDBJ whole genome shotgun (WGS) entry which is preliminary data.</text>
</comment>
<evidence type="ECO:0008006" key="4">
    <source>
        <dbReference type="Google" id="ProtNLM"/>
    </source>
</evidence>
<dbReference type="Proteomes" id="UP001362999">
    <property type="component" value="Unassembled WGS sequence"/>
</dbReference>
<feature type="transmembrane region" description="Helical" evidence="1">
    <location>
        <begin position="6"/>
        <end position="28"/>
    </location>
</feature>
<evidence type="ECO:0000313" key="2">
    <source>
        <dbReference type="EMBL" id="KAK7048563.1"/>
    </source>
</evidence>
<sequence length="99" mass="11444">MPLPGLHLTFYYHFLTTTLTLILSLSFLTRTLDLDRFSLCPLRVSSSETLRRAIAIILGVVINWLWRHPVTSFRLRCFDLSGQMSVSECQPFLIVRSSR</sequence>